<dbReference type="PANTHER" id="PTHR33445">
    <property type="entry name" value="ATP SYNTHASE SUBUNIT B', CHLOROPLASTIC"/>
    <property type="match status" value="1"/>
</dbReference>
<keyword evidence="9 13" id="KW-0472">Membrane</keyword>
<dbReference type="InterPro" id="IPR050059">
    <property type="entry name" value="ATP_synthase_B_chain"/>
</dbReference>
<keyword evidence="3 13" id="KW-1003">Cell membrane</keyword>
<comment type="subcellular location">
    <subcellularLocation>
        <location evidence="13">Cell membrane</location>
        <topology evidence="13">Single-pass membrane protein</topology>
    </subcellularLocation>
    <subcellularLocation>
        <location evidence="12">Endomembrane system</location>
        <topology evidence="12">Single-pass membrane protein</topology>
    </subcellularLocation>
</comment>
<evidence type="ECO:0000313" key="15">
    <source>
        <dbReference type="EMBL" id="OGD23601.1"/>
    </source>
</evidence>
<keyword evidence="7 13" id="KW-1133">Transmembrane helix</keyword>
<comment type="similarity">
    <text evidence="1 13 14">Belongs to the ATPase B chain family.</text>
</comment>
<dbReference type="AlphaFoldDB" id="A0A1F5AYY3"/>
<evidence type="ECO:0000256" key="4">
    <source>
        <dbReference type="ARBA" id="ARBA00022547"/>
    </source>
</evidence>
<reference evidence="15 16" key="1">
    <citation type="journal article" date="2016" name="Nat. Commun.">
        <title>Thousands of microbial genomes shed light on interconnected biogeochemical processes in an aquifer system.</title>
        <authorList>
            <person name="Anantharaman K."/>
            <person name="Brown C.T."/>
            <person name="Hug L.A."/>
            <person name="Sharon I."/>
            <person name="Castelle C.J."/>
            <person name="Probst A.J."/>
            <person name="Thomas B.C."/>
            <person name="Singh A."/>
            <person name="Wilkins M.J."/>
            <person name="Karaoz U."/>
            <person name="Brodie E.L."/>
            <person name="Williams K.H."/>
            <person name="Hubbard S.S."/>
            <person name="Banfield J.F."/>
        </authorList>
    </citation>
    <scope>NUCLEOTIDE SEQUENCE [LARGE SCALE GENOMIC DNA]</scope>
</reference>
<dbReference type="Gene3D" id="6.10.250.1580">
    <property type="match status" value="1"/>
</dbReference>
<comment type="subunit">
    <text evidence="13">F-type ATPases have 2 components, F(1) - the catalytic core - and F(0) - the membrane proton channel. F(1) has five subunits: alpha(3), beta(3), gamma(1), delta(1), epsilon(1). F(0) has three main subunits: a(1), b(2) and c(10-14). The alpha and beta chains form an alternating ring which encloses part of the gamma chain. F(1) is attached to F(0) by a central stalk formed by the gamma and epsilon chains, while a peripheral stalk is formed by the delta and b chains.</text>
</comment>
<dbReference type="PANTHER" id="PTHR33445:SF1">
    <property type="entry name" value="ATP SYNTHASE SUBUNIT B"/>
    <property type="match status" value="1"/>
</dbReference>
<protein>
    <recommendedName>
        <fullName evidence="13">ATP synthase subunit b</fullName>
    </recommendedName>
    <alternativeName>
        <fullName evidence="13">ATP synthase F(0) sector subunit b</fullName>
    </alternativeName>
    <alternativeName>
        <fullName evidence="13">ATPase subunit I</fullName>
    </alternativeName>
    <alternativeName>
        <fullName evidence="13">F-type ATPase subunit b</fullName>
        <shortName evidence="13">F-ATPase subunit b</shortName>
    </alternativeName>
</protein>
<dbReference type="GO" id="GO:0005886">
    <property type="term" value="C:plasma membrane"/>
    <property type="evidence" value="ECO:0007669"/>
    <property type="project" value="UniProtKB-SubCell"/>
</dbReference>
<keyword evidence="5 13" id="KW-0812">Transmembrane</keyword>
<evidence type="ECO:0000256" key="10">
    <source>
        <dbReference type="ARBA" id="ARBA00023310"/>
    </source>
</evidence>
<keyword evidence="8 13" id="KW-0406">Ion transport</keyword>
<keyword evidence="10 13" id="KW-0066">ATP synthesis</keyword>
<evidence type="ECO:0000256" key="11">
    <source>
        <dbReference type="ARBA" id="ARBA00025198"/>
    </source>
</evidence>
<dbReference type="GO" id="GO:0046961">
    <property type="term" value="F:proton-transporting ATPase activity, rotational mechanism"/>
    <property type="evidence" value="ECO:0007669"/>
    <property type="project" value="TreeGrafter"/>
</dbReference>
<accession>A0A1F5AYY3</accession>
<gene>
    <name evidence="13" type="primary">atpF</name>
    <name evidence="15" type="ORF">A2Z10_01980</name>
</gene>
<evidence type="ECO:0000256" key="1">
    <source>
        <dbReference type="ARBA" id="ARBA00005513"/>
    </source>
</evidence>
<dbReference type="GO" id="GO:0012505">
    <property type="term" value="C:endomembrane system"/>
    <property type="evidence" value="ECO:0007669"/>
    <property type="project" value="UniProtKB-SubCell"/>
</dbReference>
<evidence type="ECO:0000256" key="12">
    <source>
        <dbReference type="ARBA" id="ARBA00037847"/>
    </source>
</evidence>
<evidence type="ECO:0000256" key="8">
    <source>
        <dbReference type="ARBA" id="ARBA00023065"/>
    </source>
</evidence>
<dbReference type="CDD" id="cd06503">
    <property type="entry name" value="ATP-synt_Fo_b"/>
    <property type="match status" value="1"/>
</dbReference>
<evidence type="ECO:0000313" key="16">
    <source>
        <dbReference type="Proteomes" id="UP000176639"/>
    </source>
</evidence>
<evidence type="ECO:0000256" key="14">
    <source>
        <dbReference type="RuleBase" id="RU003848"/>
    </source>
</evidence>
<comment type="function">
    <text evidence="13">Component of the F(0) channel, it forms part of the peripheral stalk, linking F(1) to F(0).</text>
</comment>
<dbReference type="EMBL" id="MEYI01000035">
    <property type="protein sequence ID" value="OGD23601.1"/>
    <property type="molecule type" value="Genomic_DNA"/>
</dbReference>
<evidence type="ECO:0000256" key="2">
    <source>
        <dbReference type="ARBA" id="ARBA00022448"/>
    </source>
</evidence>
<evidence type="ECO:0000256" key="7">
    <source>
        <dbReference type="ARBA" id="ARBA00022989"/>
    </source>
</evidence>
<comment type="function">
    <text evidence="11 13">F(1)F(0) ATP synthase produces ATP from ADP in the presence of a proton or sodium gradient. F-type ATPases consist of two structural domains, F(1) containing the extramembraneous catalytic core and F(0) containing the membrane proton channel, linked together by a central stalk and a peripheral stalk. During catalysis, ATP synthesis in the catalytic domain of F(1) is coupled via a rotary mechanism of the central stalk subunits to proton translocation.</text>
</comment>
<dbReference type="InterPro" id="IPR002146">
    <property type="entry name" value="ATP_synth_b/b'su_bac/chlpt"/>
</dbReference>
<evidence type="ECO:0000256" key="3">
    <source>
        <dbReference type="ARBA" id="ARBA00022475"/>
    </source>
</evidence>
<feature type="transmembrane region" description="Helical" evidence="13">
    <location>
        <begin position="13"/>
        <end position="33"/>
    </location>
</feature>
<dbReference type="HAMAP" id="MF_01398">
    <property type="entry name" value="ATP_synth_b_bprime"/>
    <property type="match status" value="1"/>
</dbReference>
<dbReference type="Pfam" id="PF00430">
    <property type="entry name" value="ATP-synt_B"/>
    <property type="match status" value="1"/>
</dbReference>
<evidence type="ECO:0000256" key="9">
    <source>
        <dbReference type="ARBA" id="ARBA00023136"/>
    </source>
</evidence>
<proteinExistence type="inferred from homology"/>
<dbReference type="Proteomes" id="UP000176639">
    <property type="component" value="Unassembled WGS sequence"/>
</dbReference>
<keyword evidence="4 13" id="KW-0138">CF(0)</keyword>
<dbReference type="GO" id="GO:0045259">
    <property type="term" value="C:proton-transporting ATP synthase complex"/>
    <property type="evidence" value="ECO:0007669"/>
    <property type="project" value="UniProtKB-KW"/>
</dbReference>
<dbReference type="GO" id="GO:0046933">
    <property type="term" value="F:proton-transporting ATP synthase activity, rotational mechanism"/>
    <property type="evidence" value="ECO:0007669"/>
    <property type="project" value="UniProtKB-UniRule"/>
</dbReference>
<keyword evidence="6 13" id="KW-0375">Hydrogen ion transport</keyword>
<name>A0A1F5AYY3_9BACT</name>
<keyword evidence="2 13" id="KW-0813">Transport</keyword>
<evidence type="ECO:0000256" key="6">
    <source>
        <dbReference type="ARBA" id="ARBA00022781"/>
    </source>
</evidence>
<evidence type="ECO:0000256" key="13">
    <source>
        <dbReference type="HAMAP-Rule" id="MF_01398"/>
    </source>
</evidence>
<dbReference type="InterPro" id="IPR005864">
    <property type="entry name" value="ATP_synth_F0_bsu_bac"/>
</dbReference>
<organism evidence="15 16">
    <name type="scientific">Candidatus Azambacteria bacterium RBG_16_47_10</name>
    <dbReference type="NCBI Taxonomy" id="1797292"/>
    <lineage>
        <taxon>Bacteria</taxon>
        <taxon>Candidatus Azamiibacteriota</taxon>
    </lineage>
</organism>
<evidence type="ECO:0000256" key="5">
    <source>
        <dbReference type="ARBA" id="ARBA00022692"/>
    </source>
</evidence>
<comment type="caution">
    <text evidence="15">The sequence shown here is derived from an EMBL/GenBank/DDBJ whole genome shotgun (WGS) entry which is preliminary data.</text>
</comment>
<dbReference type="NCBIfam" id="TIGR01144">
    <property type="entry name" value="ATP_synt_b"/>
    <property type="match status" value="1"/>
</dbReference>
<sequence>MELIHAFGIDYKILIAQALNFAILFFVLYRFGYKPIFAFLEERRERIRSGVVMAEKAEAKLRAAQEEKNAIVIEAKKEASAIVANAYALAELGKEEKIKQAKEEIASIIAKEKEKILAEKEQMTKEIKADVADMIASALEKILGEKIDAEKDKAMIKEMMLRK</sequence>